<comment type="caution">
    <text evidence="2">The sequence shown here is derived from an EMBL/GenBank/DDBJ whole genome shotgun (WGS) entry which is preliminary data.</text>
</comment>
<dbReference type="RefSeq" id="WP_150419946.1">
    <property type="nucleotide sequence ID" value="NZ_VYRZ01000003.1"/>
</dbReference>
<name>A0A5J5IS95_9MICO</name>
<sequence>MTILVTGASGHFGRLVVDSLLARGTAADTIVAGARDVSKVADLAARGVRTARVDYDDPASLAEAFASIDALLLVSGSEPGSRADGHRNVVSAAATAGVSRFVYTSAPKADTFDWALGADHRATEAAIAESGLPAVVLRNNWYIENFVPDVQRAAESGVIAASVGAAVIAPATRADLAEAAAVVLLDDGHIGAVYELAGDTRVSYDDIAAAAAEVLERDVTYVWLTEAEHVAALEHAGLDTGTAAFVAGIDAGIRDGVLDVEDATLSRLIGRPTTSFVDGIRAALS</sequence>
<dbReference type="InterPro" id="IPR016040">
    <property type="entry name" value="NAD(P)-bd_dom"/>
</dbReference>
<keyword evidence="3" id="KW-1185">Reference proteome</keyword>
<evidence type="ECO:0000313" key="2">
    <source>
        <dbReference type="EMBL" id="KAA9085224.1"/>
    </source>
</evidence>
<accession>A0A5J5IS95</accession>
<dbReference type="AlphaFoldDB" id="A0A5J5IS95"/>
<protein>
    <submittedName>
        <fullName evidence="2">SDR family oxidoreductase</fullName>
    </submittedName>
</protein>
<dbReference type="InterPro" id="IPR036291">
    <property type="entry name" value="NAD(P)-bd_dom_sf"/>
</dbReference>
<feature type="domain" description="NAD(P)-binding" evidence="1">
    <location>
        <begin position="7"/>
        <end position="185"/>
    </location>
</feature>
<organism evidence="2 3">
    <name type="scientific">Microbacterium radiodurans</name>
    <dbReference type="NCBI Taxonomy" id="661398"/>
    <lineage>
        <taxon>Bacteria</taxon>
        <taxon>Bacillati</taxon>
        <taxon>Actinomycetota</taxon>
        <taxon>Actinomycetes</taxon>
        <taxon>Micrococcales</taxon>
        <taxon>Microbacteriaceae</taxon>
        <taxon>Microbacterium</taxon>
    </lineage>
</organism>
<dbReference type="CDD" id="cd05269">
    <property type="entry name" value="TMR_SDR_a"/>
    <property type="match status" value="1"/>
</dbReference>
<proteinExistence type="predicted"/>
<dbReference type="Gene3D" id="3.90.25.10">
    <property type="entry name" value="UDP-galactose 4-epimerase, domain 1"/>
    <property type="match status" value="1"/>
</dbReference>
<dbReference type="PANTHER" id="PTHR47129:SF1">
    <property type="entry name" value="NMRA-LIKE DOMAIN-CONTAINING PROTEIN"/>
    <property type="match status" value="1"/>
</dbReference>
<dbReference type="Pfam" id="PF13460">
    <property type="entry name" value="NAD_binding_10"/>
    <property type="match status" value="1"/>
</dbReference>
<gene>
    <name evidence="2" type="ORF">F6B42_12125</name>
</gene>
<dbReference type="PANTHER" id="PTHR47129">
    <property type="entry name" value="QUINONE OXIDOREDUCTASE 2"/>
    <property type="match status" value="1"/>
</dbReference>
<dbReference type="OrthoDB" id="5510591at2"/>
<reference evidence="3" key="1">
    <citation type="submission" date="2019-09" db="EMBL/GenBank/DDBJ databases">
        <title>Mumia zhuanghuii sp. nov. isolated from the intestinal contents of plateau pika (Ochotona curzoniae) in the Qinghai-Tibet plateau of China.</title>
        <authorList>
            <person name="Tian Z."/>
        </authorList>
    </citation>
    <scope>NUCLEOTIDE SEQUENCE [LARGE SCALE GENOMIC DNA]</scope>
    <source>
        <strain evidence="3">DSM 25564</strain>
    </source>
</reference>
<dbReference type="SUPFAM" id="SSF51735">
    <property type="entry name" value="NAD(P)-binding Rossmann-fold domains"/>
    <property type="match status" value="1"/>
</dbReference>
<dbReference type="InterPro" id="IPR052718">
    <property type="entry name" value="NmrA-type_oxidoreductase"/>
</dbReference>
<dbReference type="Proteomes" id="UP000327039">
    <property type="component" value="Unassembled WGS sequence"/>
</dbReference>
<evidence type="ECO:0000259" key="1">
    <source>
        <dbReference type="Pfam" id="PF13460"/>
    </source>
</evidence>
<evidence type="ECO:0000313" key="3">
    <source>
        <dbReference type="Proteomes" id="UP000327039"/>
    </source>
</evidence>
<dbReference type="EMBL" id="VYRZ01000003">
    <property type="protein sequence ID" value="KAA9085224.1"/>
    <property type="molecule type" value="Genomic_DNA"/>
</dbReference>
<dbReference type="Gene3D" id="3.40.50.720">
    <property type="entry name" value="NAD(P)-binding Rossmann-like Domain"/>
    <property type="match status" value="1"/>
</dbReference>